<feature type="transmembrane region" description="Helical" evidence="7">
    <location>
        <begin position="275"/>
        <end position="296"/>
    </location>
</feature>
<keyword evidence="2 7" id="KW-0813">Transport</keyword>
<comment type="similarity">
    <text evidence="7">Belongs to the binding-protein-dependent transport system permease family.</text>
</comment>
<organism evidence="9 10">
    <name type="scientific">Anaerobranca gottschalkii DSM 13577</name>
    <dbReference type="NCBI Taxonomy" id="1120990"/>
    <lineage>
        <taxon>Bacteria</taxon>
        <taxon>Bacillati</taxon>
        <taxon>Bacillota</taxon>
        <taxon>Clostridia</taxon>
        <taxon>Eubacteriales</taxon>
        <taxon>Proteinivoracaceae</taxon>
        <taxon>Anaerobranca</taxon>
    </lineage>
</organism>
<feature type="transmembrane region" description="Helical" evidence="7">
    <location>
        <begin position="339"/>
        <end position="361"/>
    </location>
</feature>
<evidence type="ECO:0000256" key="6">
    <source>
        <dbReference type="ARBA" id="ARBA00023136"/>
    </source>
</evidence>
<feature type="domain" description="ABC transmembrane type-1" evidence="8">
    <location>
        <begin position="70"/>
        <end position="253"/>
    </location>
</feature>
<feature type="transmembrane region" description="Helical" evidence="7">
    <location>
        <begin position="500"/>
        <end position="521"/>
    </location>
</feature>
<gene>
    <name evidence="9" type="ORF">SAMN03080614_103513</name>
</gene>
<dbReference type="PANTHER" id="PTHR30043">
    <property type="entry name" value="PHOSPHONATES TRANSPORT SYSTEM PERMEASE PROTEIN"/>
    <property type="match status" value="1"/>
</dbReference>
<dbReference type="SUPFAM" id="SSF161098">
    <property type="entry name" value="MetI-like"/>
    <property type="match status" value="2"/>
</dbReference>
<dbReference type="GO" id="GO:0005886">
    <property type="term" value="C:plasma membrane"/>
    <property type="evidence" value="ECO:0007669"/>
    <property type="project" value="UniProtKB-SubCell"/>
</dbReference>
<feature type="transmembrane region" description="Helical" evidence="7">
    <location>
        <begin position="376"/>
        <end position="394"/>
    </location>
</feature>
<reference evidence="10" key="1">
    <citation type="submission" date="2016-10" db="EMBL/GenBank/DDBJ databases">
        <authorList>
            <person name="Varghese N."/>
            <person name="Submissions S."/>
        </authorList>
    </citation>
    <scope>NUCLEOTIDE SEQUENCE [LARGE SCALE GENOMIC DNA]</scope>
    <source>
        <strain evidence="10">DSM 13577</strain>
    </source>
</reference>
<dbReference type="GO" id="GO:0015416">
    <property type="term" value="F:ABC-type phosphonate transporter activity"/>
    <property type="evidence" value="ECO:0007669"/>
    <property type="project" value="InterPro"/>
</dbReference>
<dbReference type="AlphaFoldDB" id="A0A1I0BC29"/>
<accession>A0A1I0BC29</accession>
<evidence type="ECO:0000256" key="2">
    <source>
        <dbReference type="ARBA" id="ARBA00022448"/>
    </source>
</evidence>
<comment type="subcellular location">
    <subcellularLocation>
        <location evidence="1 7">Cell membrane</location>
        <topology evidence="1 7">Multi-pass membrane protein</topology>
    </subcellularLocation>
</comment>
<dbReference type="OrthoDB" id="8557224at2"/>
<evidence type="ECO:0000256" key="7">
    <source>
        <dbReference type="RuleBase" id="RU363032"/>
    </source>
</evidence>
<keyword evidence="5 7" id="KW-1133">Transmembrane helix</keyword>
<keyword evidence="4 7" id="KW-0812">Transmembrane</keyword>
<keyword evidence="3" id="KW-1003">Cell membrane</keyword>
<feature type="transmembrane region" description="Helical" evidence="7">
    <location>
        <begin position="475"/>
        <end position="494"/>
    </location>
</feature>
<dbReference type="Pfam" id="PF00528">
    <property type="entry name" value="BPD_transp_1"/>
    <property type="match status" value="2"/>
</dbReference>
<dbReference type="STRING" id="1120990.SAMN03080614_103513"/>
<evidence type="ECO:0000256" key="1">
    <source>
        <dbReference type="ARBA" id="ARBA00004651"/>
    </source>
</evidence>
<keyword evidence="6 7" id="KW-0472">Membrane</keyword>
<evidence type="ECO:0000256" key="5">
    <source>
        <dbReference type="ARBA" id="ARBA00022989"/>
    </source>
</evidence>
<dbReference type="Gene3D" id="1.10.3720.10">
    <property type="entry name" value="MetI-like"/>
    <property type="match status" value="2"/>
</dbReference>
<evidence type="ECO:0000313" key="9">
    <source>
        <dbReference type="EMBL" id="SET03675.1"/>
    </source>
</evidence>
<feature type="transmembrane region" description="Helical" evidence="7">
    <location>
        <begin position="131"/>
        <end position="152"/>
    </location>
</feature>
<proteinExistence type="inferred from homology"/>
<protein>
    <submittedName>
        <fullName evidence="9">Phosphonate transport system permease protein</fullName>
    </submittedName>
</protein>
<sequence length="526" mass="58892">MMNWYKRHIVKGKIQSLLTGTIIVILLIYSGYMVKWDFVKIYQGIPSMYNLIQRMFYPNFAYINEVMTKLLETLEIAFIASILGVFLAIPMGLLTAANTTPTKIFPVLLNPLFSLLRTIPNLIWAALLVSLFSIGIFPGIIALTITAFLVSLKLFREHIEGIEENSLNSLKAVGANSWQILGEGILPIIKEHLLAVFFIVLEINIRSATVLGLVGAGGIGQILWRDLNHLRYDNIATLLLILFITIGFIDLLSLVVRNYSKKIHINFNNLGRYIFFTRLARFSIPFLVLLSVIYIYSKIDLTFARFILGLEQGQTMILRMTRLDWSYLPQTLKGIKESLFITLFATIVGGINTLFLSYLAADNVSPSRGLAITTKFIINILRTFPPIITAVIFFRGVGPGPLAGAMALSLYTTGVLTKLYSEVVENTHGNIKDSILVVGGNNLHCYRHGIIPQTLPNYLSLLLYRLESNIRTSSILGVIGAGGIGSLLTQNITWRNWEKVGLLLLSMALLVMIIDRISYLIRKIFV</sequence>
<keyword evidence="10" id="KW-1185">Reference proteome</keyword>
<dbReference type="InterPro" id="IPR005769">
    <property type="entry name" value="PhnE/PtxC"/>
</dbReference>
<dbReference type="InterPro" id="IPR035906">
    <property type="entry name" value="MetI-like_sf"/>
</dbReference>
<evidence type="ECO:0000313" key="10">
    <source>
        <dbReference type="Proteomes" id="UP000243819"/>
    </source>
</evidence>
<dbReference type="PANTHER" id="PTHR30043:SF1">
    <property type="entry name" value="ABC TRANSPORT SYSTEM PERMEASE PROTEIN P69"/>
    <property type="match status" value="1"/>
</dbReference>
<evidence type="ECO:0000259" key="8">
    <source>
        <dbReference type="PROSITE" id="PS50928"/>
    </source>
</evidence>
<feature type="transmembrane region" description="Helical" evidence="7">
    <location>
        <begin position="235"/>
        <end position="255"/>
    </location>
</feature>
<dbReference type="Proteomes" id="UP000243819">
    <property type="component" value="Unassembled WGS sequence"/>
</dbReference>
<name>A0A1I0BC29_9FIRM</name>
<evidence type="ECO:0000256" key="3">
    <source>
        <dbReference type="ARBA" id="ARBA00022475"/>
    </source>
</evidence>
<dbReference type="InterPro" id="IPR000515">
    <property type="entry name" value="MetI-like"/>
</dbReference>
<feature type="transmembrane region" description="Helical" evidence="7">
    <location>
        <begin position="76"/>
        <end position="97"/>
    </location>
</feature>
<feature type="transmembrane region" description="Helical" evidence="7">
    <location>
        <begin position="193"/>
        <end position="223"/>
    </location>
</feature>
<dbReference type="EMBL" id="FOIF01000035">
    <property type="protein sequence ID" value="SET03675.1"/>
    <property type="molecule type" value="Genomic_DNA"/>
</dbReference>
<dbReference type="CDD" id="cd06261">
    <property type="entry name" value="TM_PBP2"/>
    <property type="match status" value="1"/>
</dbReference>
<feature type="domain" description="ABC transmembrane type-1" evidence="8">
    <location>
        <begin position="335"/>
        <end position="518"/>
    </location>
</feature>
<dbReference type="PROSITE" id="PS50928">
    <property type="entry name" value="ABC_TM1"/>
    <property type="match status" value="2"/>
</dbReference>
<dbReference type="NCBIfam" id="TIGR01097">
    <property type="entry name" value="PhnE"/>
    <property type="match status" value="1"/>
</dbReference>
<feature type="transmembrane region" description="Helical" evidence="7">
    <location>
        <begin position="12"/>
        <end position="32"/>
    </location>
</feature>
<evidence type="ECO:0000256" key="4">
    <source>
        <dbReference type="ARBA" id="ARBA00022692"/>
    </source>
</evidence>